<dbReference type="EMBL" id="JAANIU010006495">
    <property type="protein sequence ID" value="KAG1541659.1"/>
    <property type="molecule type" value="Genomic_DNA"/>
</dbReference>
<dbReference type="Pfam" id="PF01425">
    <property type="entry name" value="Amidase"/>
    <property type="match status" value="1"/>
</dbReference>
<dbReference type="SUPFAM" id="SSF53720">
    <property type="entry name" value="ALDH-like"/>
    <property type="match status" value="1"/>
</dbReference>
<dbReference type="AlphaFoldDB" id="A0A9P6Y815"/>
<dbReference type="GO" id="GO:0003842">
    <property type="term" value="F:L-glutamate gamma-semialdehyde dehydrogenase activity"/>
    <property type="evidence" value="ECO:0007669"/>
    <property type="project" value="TreeGrafter"/>
</dbReference>
<gene>
    <name evidence="4" type="ORF">G6F50_014209</name>
</gene>
<proteinExistence type="predicted"/>
<dbReference type="InterPro" id="IPR016161">
    <property type="entry name" value="Ald_DH/histidinol_DH"/>
</dbReference>
<dbReference type="InterPro" id="IPR023631">
    <property type="entry name" value="Amidase_dom"/>
</dbReference>
<evidence type="ECO:0000256" key="1">
    <source>
        <dbReference type="ARBA" id="ARBA00023002"/>
    </source>
</evidence>
<reference evidence="4 5" key="1">
    <citation type="journal article" date="2020" name="Microb. Genom.">
        <title>Genetic diversity of clinical and environmental Mucorales isolates obtained from an investigation of mucormycosis cases among solid organ transplant recipients.</title>
        <authorList>
            <person name="Nguyen M.H."/>
            <person name="Kaul D."/>
            <person name="Muto C."/>
            <person name="Cheng S.J."/>
            <person name="Richter R.A."/>
            <person name="Bruno V.M."/>
            <person name="Liu G."/>
            <person name="Beyhan S."/>
            <person name="Sundermann A.J."/>
            <person name="Mounaud S."/>
            <person name="Pasculle A.W."/>
            <person name="Nierman W.C."/>
            <person name="Driscoll E."/>
            <person name="Cumbie R."/>
            <person name="Clancy C.J."/>
            <person name="Dupont C.L."/>
        </authorList>
    </citation>
    <scope>NUCLEOTIDE SEQUENCE [LARGE SCALE GENOMIC DNA]</scope>
    <source>
        <strain evidence="4 5">GL24</strain>
    </source>
</reference>
<organism evidence="4 5">
    <name type="scientific">Rhizopus delemar</name>
    <dbReference type="NCBI Taxonomy" id="936053"/>
    <lineage>
        <taxon>Eukaryota</taxon>
        <taxon>Fungi</taxon>
        <taxon>Fungi incertae sedis</taxon>
        <taxon>Mucoromycota</taxon>
        <taxon>Mucoromycotina</taxon>
        <taxon>Mucoromycetes</taxon>
        <taxon>Mucorales</taxon>
        <taxon>Mucorineae</taxon>
        <taxon>Rhizopodaceae</taxon>
        <taxon>Rhizopus</taxon>
    </lineage>
</organism>
<name>A0A9P6Y815_9FUNG</name>
<evidence type="ECO:0000256" key="2">
    <source>
        <dbReference type="ARBA" id="ARBA00023027"/>
    </source>
</evidence>
<keyword evidence="1" id="KW-0560">Oxidoreductase</keyword>
<dbReference type="PANTHER" id="PTHR42862:SF1">
    <property type="entry name" value="DELTA-1-PYRROLINE-5-CARBOXYLATE DEHYDROGENASE 2, ISOFORM A-RELATED"/>
    <property type="match status" value="1"/>
</dbReference>
<dbReference type="SUPFAM" id="SSF75304">
    <property type="entry name" value="Amidase signature (AS) enzymes"/>
    <property type="match status" value="1"/>
</dbReference>
<keyword evidence="2" id="KW-0520">NAD</keyword>
<dbReference type="InterPro" id="IPR050485">
    <property type="entry name" value="Proline_metab_enzyme"/>
</dbReference>
<dbReference type="Gene3D" id="3.40.605.10">
    <property type="entry name" value="Aldehyde Dehydrogenase, Chain A, domain 1"/>
    <property type="match status" value="1"/>
</dbReference>
<sequence length="289" mass="30219">MLLTALMAGPDARDPLTHGLPAFQIQEPATGAHPLRGIRIALMPPSQHPIAVDADALSALADARRVLVDLGAEVAETPFPFDFREMMLRNGQIIAAEAYAMHREYIEDAAQPIGQYVRARVLSGKGVSAADYIAALQAHAQARQAWLAWMRDIDAVLTTCAPFGARLLADVDEAATPLAAFTRAGNYVNASGLALPAGFTAGGLPLGVHSRIDETVDRISNGVHVGNVYVNRNQIGAVVGVQPFGGQGLSGTGPKAGGPHYLLRFATEKTVTVNTTAAGGNASLLTLGD</sequence>
<dbReference type="GO" id="GO:0009898">
    <property type="term" value="C:cytoplasmic side of plasma membrane"/>
    <property type="evidence" value="ECO:0007669"/>
    <property type="project" value="TreeGrafter"/>
</dbReference>
<evidence type="ECO:0000259" key="3">
    <source>
        <dbReference type="Pfam" id="PF01425"/>
    </source>
</evidence>
<dbReference type="GO" id="GO:0010133">
    <property type="term" value="P:L-proline catabolic process to L-glutamate"/>
    <property type="evidence" value="ECO:0007669"/>
    <property type="project" value="TreeGrafter"/>
</dbReference>
<keyword evidence="5" id="KW-1185">Reference proteome</keyword>
<dbReference type="Proteomes" id="UP000740926">
    <property type="component" value="Unassembled WGS sequence"/>
</dbReference>
<dbReference type="PANTHER" id="PTHR42862">
    <property type="entry name" value="DELTA-1-PYRROLINE-5-CARBOXYLATE DEHYDROGENASE 1, ISOFORM A-RELATED"/>
    <property type="match status" value="1"/>
</dbReference>
<dbReference type="InterPro" id="IPR016162">
    <property type="entry name" value="Ald_DH_N"/>
</dbReference>
<comment type="caution">
    <text evidence="4">The sequence shown here is derived from an EMBL/GenBank/DDBJ whole genome shotgun (WGS) entry which is preliminary data.</text>
</comment>
<protein>
    <recommendedName>
        <fullName evidence="3">Amidase domain-containing protein</fullName>
    </recommendedName>
</protein>
<evidence type="ECO:0000313" key="5">
    <source>
        <dbReference type="Proteomes" id="UP000740926"/>
    </source>
</evidence>
<accession>A0A9P6Y815</accession>
<feature type="domain" description="Amidase" evidence="3">
    <location>
        <begin position="3"/>
        <end position="208"/>
    </location>
</feature>
<dbReference type="Gene3D" id="3.90.1300.10">
    <property type="entry name" value="Amidase signature (AS) domain"/>
    <property type="match status" value="1"/>
</dbReference>
<evidence type="ECO:0000313" key="4">
    <source>
        <dbReference type="EMBL" id="KAG1541659.1"/>
    </source>
</evidence>
<dbReference type="InterPro" id="IPR036928">
    <property type="entry name" value="AS_sf"/>
</dbReference>